<dbReference type="InterPro" id="IPR025161">
    <property type="entry name" value="IS402-like_dom"/>
</dbReference>
<evidence type="ECO:0000256" key="1">
    <source>
        <dbReference type="SAM" id="MobiDB-lite"/>
    </source>
</evidence>
<reference evidence="4" key="1">
    <citation type="submission" date="2017-05" db="EMBL/GenBank/DDBJ databases">
        <authorList>
            <person name="Rodrigo-Torres L."/>
            <person name="Arahal R. D."/>
            <person name="Lucena T."/>
        </authorList>
    </citation>
    <scope>NUCLEOTIDE SEQUENCE [LARGE SCALE GENOMIC DNA]</scope>
    <source>
        <strain evidence="4">CECT 8649</strain>
    </source>
</reference>
<dbReference type="PANTHER" id="PTHR46637">
    <property type="entry name" value="TIS1421-TRANSPOSASE PROTEIN A"/>
    <property type="match status" value="1"/>
</dbReference>
<dbReference type="Pfam" id="PF13340">
    <property type="entry name" value="DUF4096"/>
    <property type="match status" value="1"/>
</dbReference>
<dbReference type="InterPro" id="IPR052909">
    <property type="entry name" value="Transposase_6_like"/>
</dbReference>
<dbReference type="AlphaFoldDB" id="A0A238JA45"/>
<feature type="region of interest" description="Disordered" evidence="1">
    <location>
        <begin position="1"/>
        <end position="31"/>
    </location>
</feature>
<feature type="compositionally biased region" description="Basic and acidic residues" evidence="1">
    <location>
        <begin position="1"/>
        <end position="18"/>
    </location>
</feature>
<evidence type="ECO:0000313" key="4">
    <source>
        <dbReference type="Proteomes" id="UP000225972"/>
    </source>
</evidence>
<accession>A0A238JA45</accession>
<name>A0A238JA45_9RHOB</name>
<dbReference type="EMBL" id="FXXP01000001">
    <property type="protein sequence ID" value="SMX27233.1"/>
    <property type="molecule type" value="Genomic_DNA"/>
</dbReference>
<dbReference type="NCBIfam" id="NF033580">
    <property type="entry name" value="transpos_IS5_3"/>
    <property type="match status" value="1"/>
</dbReference>
<proteinExistence type="predicted"/>
<organism evidence="3 4">
    <name type="scientific">Pelagimonas phthalicica</name>
    <dbReference type="NCBI Taxonomy" id="1037362"/>
    <lineage>
        <taxon>Bacteria</taxon>
        <taxon>Pseudomonadati</taxon>
        <taxon>Pseudomonadota</taxon>
        <taxon>Alphaproteobacteria</taxon>
        <taxon>Rhodobacterales</taxon>
        <taxon>Roseobacteraceae</taxon>
        <taxon>Pelagimonas</taxon>
    </lineage>
</organism>
<gene>
    <name evidence="3" type="ORF">TRP8649_01335</name>
</gene>
<feature type="domain" description="Insertion element IS402-like" evidence="2">
    <location>
        <begin position="6"/>
        <end position="79"/>
    </location>
</feature>
<evidence type="ECO:0000259" key="2">
    <source>
        <dbReference type="Pfam" id="PF13340"/>
    </source>
</evidence>
<evidence type="ECO:0000313" key="3">
    <source>
        <dbReference type="EMBL" id="SMX27233.1"/>
    </source>
</evidence>
<sequence length="116" mass="13577">MSRQELSDRVWTKLEPHLPGKPTDPGRSGQDNRKFMEAILWLARTGAHWRALPEHFGKWNSVYVRFNRWCRDDVFDRLFNAMVDDPDFEYILVDSTIVRAHQHSAGAQKGGLKLKR</sequence>
<keyword evidence="4" id="KW-1185">Reference proteome</keyword>
<protein>
    <recommendedName>
        <fullName evidence="2">Insertion element IS402-like domain-containing protein</fullName>
    </recommendedName>
</protein>
<dbReference type="Proteomes" id="UP000225972">
    <property type="component" value="Unassembled WGS sequence"/>
</dbReference>
<dbReference type="PANTHER" id="PTHR46637:SF1">
    <property type="entry name" value="BLL5188 PROTEIN"/>
    <property type="match status" value="1"/>
</dbReference>